<name>A0A917XKF9_9ACTN</name>
<gene>
    <name evidence="2" type="ORF">GCM10011578_071870</name>
</gene>
<feature type="region of interest" description="Disordered" evidence="1">
    <location>
        <begin position="33"/>
        <end position="66"/>
    </location>
</feature>
<feature type="region of interest" description="Disordered" evidence="1">
    <location>
        <begin position="1"/>
        <end position="20"/>
    </location>
</feature>
<dbReference type="EMBL" id="BMML01000021">
    <property type="protein sequence ID" value="GGN32792.1"/>
    <property type="molecule type" value="Genomic_DNA"/>
</dbReference>
<reference evidence="2" key="2">
    <citation type="submission" date="2020-09" db="EMBL/GenBank/DDBJ databases">
        <authorList>
            <person name="Sun Q."/>
            <person name="Zhou Y."/>
        </authorList>
    </citation>
    <scope>NUCLEOTIDE SEQUENCE</scope>
    <source>
        <strain evidence="2">CGMCC 4.7110</strain>
    </source>
</reference>
<sequence>MPGAAAPALPHSRLRASGGTPIALRHACPRLKRGAGEMRRAKRPVRGAGNCASKPRRPAARDDAPAPQHLFAAPMSRMHLIIPNLE</sequence>
<proteinExistence type="predicted"/>
<evidence type="ECO:0000256" key="1">
    <source>
        <dbReference type="SAM" id="MobiDB-lite"/>
    </source>
</evidence>
<evidence type="ECO:0000313" key="3">
    <source>
        <dbReference type="Proteomes" id="UP000653411"/>
    </source>
</evidence>
<comment type="caution">
    <text evidence="2">The sequence shown here is derived from an EMBL/GenBank/DDBJ whole genome shotgun (WGS) entry which is preliminary data.</text>
</comment>
<reference evidence="2" key="1">
    <citation type="journal article" date="2014" name="Int. J. Syst. Evol. Microbiol.">
        <title>Complete genome sequence of Corynebacterium casei LMG S-19264T (=DSM 44701T), isolated from a smear-ripened cheese.</title>
        <authorList>
            <consortium name="US DOE Joint Genome Institute (JGI-PGF)"/>
            <person name="Walter F."/>
            <person name="Albersmeier A."/>
            <person name="Kalinowski J."/>
            <person name="Ruckert C."/>
        </authorList>
    </citation>
    <scope>NUCLEOTIDE SEQUENCE</scope>
    <source>
        <strain evidence="2">CGMCC 4.7110</strain>
    </source>
</reference>
<accession>A0A917XKF9</accession>
<protein>
    <submittedName>
        <fullName evidence="2">Uncharacterized protein</fullName>
    </submittedName>
</protein>
<keyword evidence="3" id="KW-1185">Reference proteome</keyword>
<organism evidence="2 3">
    <name type="scientific">Streptomyces fuscichromogenes</name>
    <dbReference type="NCBI Taxonomy" id="1324013"/>
    <lineage>
        <taxon>Bacteria</taxon>
        <taxon>Bacillati</taxon>
        <taxon>Actinomycetota</taxon>
        <taxon>Actinomycetes</taxon>
        <taxon>Kitasatosporales</taxon>
        <taxon>Streptomycetaceae</taxon>
        <taxon>Streptomyces</taxon>
    </lineage>
</organism>
<dbReference type="Proteomes" id="UP000653411">
    <property type="component" value="Unassembled WGS sequence"/>
</dbReference>
<evidence type="ECO:0000313" key="2">
    <source>
        <dbReference type="EMBL" id="GGN32792.1"/>
    </source>
</evidence>
<dbReference type="AlphaFoldDB" id="A0A917XKF9"/>